<dbReference type="AlphaFoldDB" id="I3CHV8"/>
<accession>I3CHV8</accession>
<evidence type="ECO:0000313" key="1">
    <source>
        <dbReference type="EMBL" id="EIJ43201.1"/>
    </source>
</evidence>
<dbReference type="InterPro" id="IPR029057">
    <property type="entry name" value="PRTase-like"/>
</dbReference>
<reference evidence="1 2" key="1">
    <citation type="submission" date="2011-11" db="EMBL/GenBank/DDBJ databases">
        <title>Improved High-Quality Draft sequence of Beggiatoa alba B18lD.</title>
        <authorList>
            <consortium name="US DOE Joint Genome Institute"/>
            <person name="Lucas S."/>
            <person name="Han J."/>
            <person name="Lapidus A."/>
            <person name="Cheng J.-F."/>
            <person name="Goodwin L."/>
            <person name="Pitluck S."/>
            <person name="Peters L."/>
            <person name="Mikhailova N."/>
            <person name="Held B."/>
            <person name="Detter J.C."/>
            <person name="Han C."/>
            <person name="Tapia R."/>
            <person name="Land M."/>
            <person name="Hauser L."/>
            <person name="Kyrpides N."/>
            <person name="Ivanova N."/>
            <person name="Pagani I."/>
            <person name="Samuel K."/>
            <person name="Teske A."/>
            <person name="Mueller J."/>
            <person name="Woyke T."/>
        </authorList>
    </citation>
    <scope>NUCLEOTIDE SEQUENCE [LARGE SCALE GENOMIC DNA]</scope>
    <source>
        <strain evidence="1 2">B18LD</strain>
    </source>
</reference>
<keyword evidence="2" id="KW-1185">Reference proteome</keyword>
<dbReference type="HOGENOM" id="CLU_103679_0_0_6"/>
<evidence type="ECO:0000313" key="2">
    <source>
        <dbReference type="Proteomes" id="UP000005744"/>
    </source>
</evidence>
<name>I3CHV8_9GAMM</name>
<dbReference type="STRING" id="395493.BegalDRAFT_2347"/>
<organism evidence="1 2">
    <name type="scientific">Beggiatoa alba B18LD</name>
    <dbReference type="NCBI Taxonomy" id="395493"/>
    <lineage>
        <taxon>Bacteria</taxon>
        <taxon>Pseudomonadati</taxon>
        <taxon>Pseudomonadota</taxon>
        <taxon>Gammaproteobacteria</taxon>
        <taxon>Thiotrichales</taxon>
        <taxon>Thiotrichaceae</taxon>
        <taxon>Beggiatoa</taxon>
    </lineage>
</organism>
<dbReference type="Gene3D" id="3.40.50.2020">
    <property type="match status" value="1"/>
</dbReference>
<dbReference type="Proteomes" id="UP000005744">
    <property type="component" value="Unassembled WGS sequence"/>
</dbReference>
<dbReference type="EMBL" id="JH600070">
    <property type="protein sequence ID" value="EIJ43201.1"/>
    <property type="molecule type" value="Genomic_DNA"/>
</dbReference>
<dbReference type="OrthoDB" id="648192at2"/>
<dbReference type="eggNOG" id="ENOG502Z937">
    <property type="taxonomic scope" value="Bacteria"/>
</dbReference>
<gene>
    <name evidence="1" type="ORF">BegalDRAFT_2347</name>
</gene>
<dbReference type="RefSeq" id="WP_002690180.1">
    <property type="nucleotide sequence ID" value="NZ_JH600070.1"/>
</dbReference>
<protein>
    <submittedName>
        <fullName evidence="1">Uncharacterized protein</fullName>
    </submittedName>
</protein>
<sequence>MSRQFSNDTNDTVKAHLDTLIDQGTDATCYANALYLLGKDLGEVLIKQIKNQEKVCLACTVEDADYLAQGVIEILTNHVASVALACFWNQRDEQQSIAPILRKYIEPDTAQATTLIIIKSVISGACVVKTNLTNLIQQQTKLETIIVASPVMHIQAKEKLANEFPKDLSDRFHYVYFATDKDKETNGTLIPGVGGNVYTRLGFKDQTDKNRSTPELIKNRRKLFISA</sequence>
<proteinExistence type="predicted"/>